<dbReference type="RefSeq" id="WP_234973716.1">
    <property type="nucleotide sequence ID" value="NZ_FQXR01000016.1"/>
</dbReference>
<proteinExistence type="predicted"/>
<accession>A0A1M5YVH8</accession>
<keyword evidence="3" id="KW-1185">Reference proteome</keyword>
<protein>
    <submittedName>
        <fullName evidence="2">Putative signal transducing protein</fullName>
    </submittedName>
</protein>
<dbReference type="AlphaFoldDB" id="A0A1M5YVH8"/>
<dbReference type="Gene3D" id="3.30.70.790">
    <property type="entry name" value="UreE, C-terminal domain"/>
    <property type="match status" value="1"/>
</dbReference>
<gene>
    <name evidence="2" type="ORF">SAMN02745180_02490</name>
</gene>
<dbReference type="SUPFAM" id="SSF54913">
    <property type="entry name" value="GlnB-like"/>
    <property type="match status" value="1"/>
</dbReference>
<feature type="domain" description="DUF2007" evidence="1">
    <location>
        <begin position="12"/>
        <end position="79"/>
    </location>
</feature>
<dbReference type="InterPro" id="IPR011322">
    <property type="entry name" value="N-reg_PII-like_a/b"/>
</dbReference>
<dbReference type="STRING" id="1123281.SAMN02745180_02490"/>
<reference evidence="2 3" key="1">
    <citation type="submission" date="2016-11" db="EMBL/GenBank/DDBJ databases">
        <authorList>
            <person name="Jaros S."/>
            <person name="Januszkiewicz K."/>
            <person name="Wedrychowicz H."/>
        </authorList>
    </citation>
    <scope>NUCLEOTIDE SEQUENCE [LARGE SCALE GENOMIC DNA]</scope>
    <source>
        <strain evidence="2 3">DSM 13106</strain>
    </source>
</reference>
<dbReference type="Proteomes" id="UP000184389">
    <property type="component" value="Unassembled WGS sequence"/>
</dbReference>
<evidence type="ECO:0000313" key="2">
    <source>
        <dbReference type="EMBL" id="SHI16087.1"/>
    </source>
</evidence>
<name>A0A1M5YVH8_9FIRM</name>
<dbReference type="EMBL" id="FQXR01000016">
    <property type="protein sequence ID" value="SHI16087.1"/>
    <property type="molecule type" value="Genomic_DNA"/>
</dbReference>
<evidence type="ECO:0000313" key="3">
    <source>
        <dbReference type="Proteomes" id="UP000184389"/>
    </source>
</evidence>
<evidence type="ECO:0000259" key="1">
    <source>
        <dbReference type="Pfam" id="PF09413"/>
    </source>
</evidence>
<dbReference type="Pfam" id="PF09413">
    <property type="entry name" value="DUF2007"/>
    <property type="match status" value="1"/>
</dbReference>
<sequence>MKKKNQSDDLQMVVLKTSNNNYEIDLIKSLLEENEIPYILKERGIGGYIKIISGSSLFGTDILVEKSSFERAKAIIYELDLNQ</sequence>
<dbReference type="InterPro" id="IPR018551">
    <property type="entry name" value="DUF2007"/>
</dbReference>
<organism evidence="2 3">
    <name type="scientific">Sporanaerobacter acetigenes DSM 13106</name>
    <dbReference type="NCBI Taxonomy" id="1123281"/>
    <lineage>
        <taxon>Bacteria</taxon>
        <taxon>Bacillati</taxon>
        <taxon>Bacillota</taxon>
        <taxon>Tissierellia</taxon>
        <taxon>Tissierellales</taxon>
        <taxon>Sporanaerobacteraceae</taxon>
        <taxon>Sporanaerobacter</taxon>
    </lineage>
</organism>